<dbReference type="Pfam" id="PF08268">
    <property type="entry name" value="FBA_3"/>
    <property type="match status" value="1"/>
</dbReference>
<dbReference type="AlphaFoldDB" id="A0A835HWI5"/>
<evidence type="ECO:0000313" key="2">
    <source>
        <dbReference type="EMBL" id="KAF9605687.1"/>
    </source>
</evidence>
<protein>
    <recommendedName>
        <fullName evidence="1">F-box associated beta-propeller type 3 domain-containing protein</fullName>
    </recommendedName>
</protein>
<dbReference type="Proteomes" id="UP000631114">
    <property type="component" value="Unassembled WGS sequence"/>
</dbReference>
<dbReference type="PANTHER" id="PTHR31672">
    <property type="entry name" value="BNACNNG10540D PROTEIN"/>
    <property type="match status" value="1"/>
</dbReference>
<comment type="caution">
    <text evidence="2">The sequence shown here is derived from an EMBL/GenBank/DDBJ whole genome shotgun (WGS) entry which is preliminary data.</text>
</comment>
<proteinExistence type="predicted"/>
<dbReference type="OrthoDB" id="605122at2759"/>
<dbReference type="NCBIfam" id="TIGR01640">
    <property type="entry name" value="F_box_assoc_1"/>
    <property type="match status" value="1"/>
</dbReference>
<dbReference type="EMBL" id="JADFTS010000005">
    <property type="protein sequence ID" value="KAF9605687.1"/>
    <property type="molecule type" value="Genomic_DNA"/>
</dbReference>
<gene>
    <name evidence="2" type="ORF">IFM89_018030</name>
</gene>
<evidence type="ECO:0000313" key="3">
    <source>
        <dbReference type="Proteomes" id="UP000631114"/>
    </source>
</evidence>
<feature type="domain" description="F-box associated beta-propeller type 3" evidence="1">
    <location>
        <begin position="3"/>
        <end position="176"/>
    </location>
</feature>
<reference evidence="2 3" key="1">
    <citation type="submission" date="2020-10" db="EMBL/GenBank/DDBJ databases">
        <title>The Coptis chinensis genome and diversification of protoberbering-type alkaloids.</title>
        <authorList>
            <person name="Wang B."/>
            <person name="Shu S."/>
            <person name="Song C."/>
            <person name="Liu Y."/>
        </authorList>
    </citation>
    <scope>NUCLEOTIDE SEQUENCE [LARGE SCALE GENOMIC DNA]</scope>
    <source>
        <strain evidence="2">HL-2020</strain>
        <tissue evidence="2">Leaf</tissue>
    </source>
</reference>
<name>A0A835HWI5_9MAGN</name>
<dbReference type="InterPro" id="IPR017451">
    <property type="entry name" value="F-box-assoc_interact_dom"/>
</dbReference>
<dbReference type="InterPro" id="IPR050796">
    <property type="entry name" value="SCF_F-box_component"/>
</dbReference>
<dbReference type="PANTHER" id="PTHR31672:SF13">
    <property type="entry name" value="F-BOX PROTEIN CPR30-LIKE"/>
    <property type="match status" value="1"/>
</dbReference>
<keyword evidence="3" id="KW-1185">Reference proteome</keyword>
<sequence>MAEVYTLGSDTWREIPVSIPYIITFMKRSSLAINGCVHWLVISRNDHDYGIRFILSFNVNTDEFSIIETPSPVNNHVNFGFVNNLMVLGERLCFIYGDGLFRGEEIWVMKDYGVHSSWSKEYVFHRKVFHPLSHGCHEVMELQNKKLLLLDKMSNLGYFDLENKIFSSISVRNINNYPVLMDTKIKMDKRVDSDYFPIYLTGSLFSPKTGLMDKRVDFTIKKKMDKRVDSDSFPIYLIGELNYLATISACSV</sequence>
<accession>A0A835HWI5</accession>
<dbReference type="InterPro" id="IPR013187">
    <property type="entry name" value="F-box-assoc_dom_typ3"/>
</dbReference>
<organism evidence="2 3">
    <name type="scientific">Coptis chinensis</name>
    <dbReference type="NCBI Taxonomy" id="261450"/>
    <lineage>
        <taxon>Eukaryota</taxon>
        <taxon>Viridiplantae</taxon>
        <taxon>Streptophyta</taxon>
        <taxon>Embryophyta</taxon>
        <taxon>Tracheophyta</taxon>
        <taxon>Spermatophyta</taxon>
        <taxon>Magnoliopsida</taxon>
        <taxon>Ranunculales</taxon>
        <taxon>Ranunculaceae</taxon>
        <taxon>Coptidoideae</taxon>
        <taxon>Coptis</taxon>
    </lineage>
</organism>
<evidence type="ECO:0000259" key="1">
    <source>
        <dbReference type="Pfam" id="PF08268"/>
    </source>
</evidence>